<evidence type="ECO:0000313" key="1">
    <source>
        <dbReference type="EMBL" id="SVA74506.1"/>
    </source>
</evidence>
<sequence length="90" mass="10267">MGSKSLWTGLLQADRNGYFATMAFEKISKLIRDPFGEAVKRYGDLYFARLFVGLLFEKSPQRLDIACDHTRRVSISLGPTTDKNDFVFVQ</sequence>
<reference evidence="1" key="1">
    <citation type="submission" date="2018-05" db="EMBL/GenBank/DDBJ databases">
        <authorList>
            <person name="Lanie J.A."/>
            <person name="Ng W.-L."/>
            <person name="Kazmierczak K.M."/>
            <person name="Andrzejewski T.M."/>
            <person name="Davidsen T.M."/>
            <person name="Wayne K.J."/>
            <person name="Tettelin H."/>
            <person name="Glass J.I."/>
            <person name="Rusch D."/>
            <person name="Podicherti R."/>
            <person name="Tsui H.-C.T."/>
            <person name="Winkler M.E."/>
        </authorList>
    </citation>
    <scope>NUCLEOTIDE SEQUENCE</scope>
</reference>
<protein>
    <submittedName>
        <fullName evidence="1">Uncharacterized protein</fullName>
    </submittedName>
</protein>
<accession>A0A381YBQ1</accession>
<dbReference type="AlphaFoldDB" id="A0A381YBQ1"/>
<name>A0A381YBQ1_9ZZZZ</name>
<dbReference type="EMBL" id="UINC01017860">
    <property type="protein sequence ID" value="SVA74506.1"/>
    <property type="molecule type" value="Genomic_DNA"/>
</dbReference>
<proteinExistence type="predicted"/>
<gene>
    <name evidence="1" type="ORF">METZ01_LOCUS127360</name>
</gene>
<organism evidence="1">
    <name type="scientific">marine metagenome</name>
    <dbReference type="NCBI Taxonomy" id="408172"/>
    <lineage>
        <taxon>unclassified sequences</taxon>
        <taxon>metagenomes</taxon>
        <taxon>ecological metagenomes</taxon>
    </lineage>
</organism>